<reference evidence="3" key="3">
    <citation type="submission" date="2025-08" db="UniProtKB">
        <authorList>
            <consortium name="RefSeq"/>
        </authorList>
    </citation>
    <scope>IDENTIFICATION</scope>
    <source>
        <strain evidence="3">CBS 342.82</strain>
    </source>
</reference>
<evidence type="ECO:0000313" key="3">
    <source>
        <dbReference type="RefSeq" id="XP_033462828.1"/>
    </source>
</evidence>
<sequence>MTGNVGVLHQGKSNTQHFGRTSRTNTRTKKKVNLRKTRLPANTPPPAHNEVVPSPGALGVSPVISPSILPKKRMWHMSRMPIHTGPDPRPSQWCGPWTSLDNAKVPFESVLGDMLVLGGRVPPCKFHGERCTVGRGVVREIVLIGGVIRVFEYTERPPVIISSPSRTRWEQAKGHNIGGFATVLYTV</sequence>
<reference evidence="3" key="2">
    <citation type="submission" date="2020-04" db="EMBL/GenBank/DDBJ databases">
        <authorList>
            <consortium name="NCBI Genome Project"/>
        </authorList>
    </citation>
    <scope>NUCLEOTIDE SEQUENCE</scope>
    <source>
        <strain evidence="3">CBS 342.82</strain>
    </source>
</reference>
<name>A0A6J3MFY2_9PEZI</name>
<keyword evidence="2" id="KW-1185">Reference proteome</keyword>
<reference evidence="3" key="1">
    <citation type="submission" date="2020-01" db="EMBL/GenBank/DDBJ databases">
        <authorList>
            <consortium name="DOE Joint Genome Institute"/>
            <person name="Haridas S."/>
            <person name="Albert R."/>
            <person name="Binder M."/>
            <person name="Bloem J."/>
            <person name="Labutti K."/>
            <person name="Salamov A."/>
            <person name="Andreopoulos B."/>
            <person name="Baker S.E."/>
            <person name="Barry K."/>
            <person name="Bills G."/>
            <person name="Bluhm B.H."/>
            <person name="Cannon C."/>
            <person name="Castanera R."/>
            <person name="Culley D.E."/>
            <person name="Daum C."/>
            <person name="Ezra D."/>
            <person name="Gonzalez J.B."/>
            <person name="Henrissat B."/>
            <person name="Kuo A."/>
            <person name="Liang C."/>
            <person name="Lipzen A."/>
            <person name="Lutzoni F."/>
            <person name="Magnuson J."/>
            <person name="Mondo S."/>
            <person name="Nolan M."/>
            <person name="Ohm R."/>
            <person name="Pangilinan J."/>
            <person name="Park H.-J."/>
            <person name="Ramirez L."/>
            <person name="Alfaro M."/>
            <person name="Sun H."/>
            <person name="Tritt A."/>
            <person name="Yoshinaga Y."/>
            <person name="Zwiers L.-H."/>
            <person name="Turgeon B.G."/>
            <person name="Goodwin S.B."/>
            <person name="Spatafora J.W."/>
            <person name="Crous P.W."/>
            <person name="Grigoriev I.V."/>
        </authorList>
    </citation>
    <scope>NUCLEOTIDE SEQUENCE</scope>
    <source>
        <strain evidence="3">CBS 342.82</strain>
    </source>
</reference>
<proteinExistence type="predicted"/>
<evidence type="ECO:0000256" key="1">
    <source>
        <dbReference type="SAM" id="MobiDB-lite"/>
    </source>
</evidence>
<gene>
    <name evidence="3" type="ORF">K489DRAFT_376173</name>
</gene>
<dbReference type="RefSeq" id="XP_033462828.1">
    <property type="nucleotide sequence ID" value="XM_033603861.1"/>
</dbReference>
<dbReference type="Proteomes" id="UP000504637">
    <property type="component" value="Unplaced"/>
</dbReference>
<protein>
    <submittedName>
        <fullName evidence="3">Uncharacterized protein</fullName>
    </submittedName>
</protein>
<dbReference type="GeneID" id="54361661"/>
<organism evidence="3">
    <name type="scientific">Dissoconium aciculare CBS 342.82</name>
    <dbReference type="NCBI Taxonomy" id="1314786"/>
    <lineage>
        <taxon>Eukaryota</taxon>
        <taxon>Fungi</taxon>
        <taxon>Dikarya</taxon>
        <taxon>Ascomycota</taxon>
        <taxon>Pezizomycotina</taxon>
        <taxon>Dothideomycetes</taxon>
        <taxon>Dothideomycetidae</taxon>
        <taxon>Mycosphaerellales</taxon>
        <taxon>Dissoconiaceae</taxon>
        <taxon>Dissoconium</taxon>
    </lineage>
</organism>
<accession>A0A6J3MFY2</accession>
<evidence type="ECO:0000313" key="2">
    <source>
        <dbReference type="Proteomes" id="UP000504637"/>
    </source>
</evidence>
<dbReference type="AlphaFoldDB" id="A0A6J3MFY2"/>
<feature type="region of interest" description="Disordered" evidence="1">
    <location>
        <begin position="1"/>
        <end position="54"/>
    </location>
</feature>
<feature type="compositionally biased region" description="Basic residues" evidence="1">
    <location>
        <begin position="26"/>
        <end position="38"/>
    </location>
</feature>